<dbReference type="AlphaFoldDB" id="Q9UVP9"/>
<reference evidence="3" key="1">
    <citation type="submission" date="1999-07" db="EMBL/GenBank/DDBJ databases">
        <title>Highly diverged orthologs of Saccharomyces cerevisiae mitochondrial mRNA-specific translational activators in other budding yeasts.</title>
        <authorList>
            <person name="Costanzo M.C."/>
            <person name="Bonnefoy N."/>
            <person name="Williams E.H."/>
            <person name="Clark-Walker G.D."/>
            <person name="Fox T.D."/>
        </authorList>
    </citation>
    <scope>NUCLEOTIDE SEQUENCE</scope>
    <source>
        <strain evidence="3">NRRL Y-12651</strain>
    </source>
</reference>
<protein>
    <recommendedName>
        <fullName evidence="2">Mso1 N-terminal domain-containing protein</fullName>
    </recommendedName>
</protein>
<feature type="compositionally biased region" description="Basic and acidic residues" evidence="1">
    <location>
        <begin position="77"/>
        <end position="89"/>
    </location>
</feature>
<dbReference type="EMBL" id="AF170311">
    <property type="protein sequence ID" value="AAD52573.1"/>
    <property type="molecule type" value="Genomic_DNA"/>
</dbReference>
<name>Q9UVP9_LACKL</name>
<feature type="compositionally biased region" description="Polar residues" evidence="1">
    <location>
        <begin position="146"/>
        <end position="167"/>
    </location>
</feature>
<feature type="compositionally biased region" description="Polar residues" evidence="1">
    <location>
        <begin position="127"/>
        <end position="138"/>
    </location>
</feature>
<accession>Q9UVP9</accession>
<feature type="region of interest" description="Disordered" evidence="1">
    <location>
        <begin position="77"/>
        <end position="104"/>
    </location>
</feature>
<feature type="domain" description="Mso1 N-terminal" evidence="2">
    <location>
        <begin position="24"/>
        <end position="65"/>
    </location>
</feature>
<sequence length="184" mass="20645">MSNTHESGGFWNKFKSSTKSLSSSLSQLSLKSEHDGDTPTSTLVHKALVKHYTKQEPFQGYPDWLGHKEELPNEEKVLRKQKGHVHDPRGAGAVRATSSTEHQTKIALESAPVKKTAGMSFQRIYTSSTSVSQNSQETSFEHRTVNWGQSKTTQAGTQQCQQVSSSMLMRERLKRNNQKSSFDF</sequence>
<dbReference type="Pfam" id="PF14475">
    <property type="entry name" value="Mso1_Sec1_bdg"/>
    <property type="match status" value="1"/>
</dbReference>
<evidence type="ECO:0000256" key="1">
    <source>
        <dbReference type="SAM" id="MobiDB-lite"/>
    </source>
</evidence>
<evidence type="ECO:0000313" key="3">
    <source>
        <dbReference type="EMBL" id="AAD52573.1"/>
    </source>
</evidence>
<feature type="region of interest" description="Disordered" evidence="1">
    <location>
        <begin position="127"/>
        <end position="184"/>
    </location>
</feature>
<dbReference type="InterPro" id="IPR028095">
    <property type="entry name" value="Mso1_N_dom"/>
</dbReference>
<proteinExistence type="predicted"/>
<organism evidence="3">
    <name type="scientific">Lachancea kluyveri</name>
    <name type="common">Yeast</name>
    <name type="synonym">Saccharomyces kluyveri</name>
    <dbReference type="NCBI Taxonomy" id="4934"/>
    <lineage>
        <taxon>Eukaryota</taxon>
        <taxon>Fungi</taxon>
        <taxon>Dikarya</taxon>
        <taxon>Ascomycota</taxon>
        <taxon>Saccharomycotina</taxon>
        <taxon>Saccharomycetes</taxon>
        <taxon>Saccharomycetales</taxon>
        <taxon>Saccharomycetaceae</taxon>
        <taxon>Lachancea</taxon>
    </lineage>
</organism>
<evidence type="ECO:0000259" key="2">
    <source>
        <dbReference type="Pfam" id="PF14475"/>
    </source>
</evidence>